<sequence length="358" mass="40074">MKKTRLKNLNVLITAAGSPGVPGLIKSLRLVDERKFKIIASDMDENAAGLFLADKYYIEPPSSNPQYALKILNICRREKVDVVIPNVGLVTLSKNLKKFEKNEIKVLVSKNTKMLEKVIHKGRLFSFLEENNIPVPEYSEVNNLDEFINAVRSLGYPKKPVCFKPVISEGTRGFRILRPDANRLDFLLKEKPGTPITTLENVVSILSKADNFPNLLVMEYLPGKEYSTDLLLKNGRVVAAVPRYRQITKLGLSIVGMVENNKDVLELSKKVAEISGLDFNINIQIKYSEDGKPKVIEINPRVSGSLVLCTAANVNLAYLGVKALLDEPFSVAPVKYGVKMIRFWSELYINEDGSTYTL</sequence>
<accession>A0A147JZX7</accession>
<dbReference type="GO" id="GO:0016874">
    <property type="term" value="F:ligase activity"/>
    <property type="evidence" value="ECO:0007669"/>
    <property type="project" value="UniProtKB-KW"/>
</dbReference>
<keyword evidence="3 4" id="KW-0067">ATP-binding</keyword>
<keyword evidence="2 4" id="KW-0547">Nucleotide-binding</keyword>
<evidence type="ECO:0000256" key="4">
    <source>
        <dbReference type="PROSITE-ProRule" id="PRU00409"/>
    </source>
</evidence>
<evidence type="ECO:0000256" key="1">
    <source>
        <dbReference type="ARBA" id="ARBA00022598"/>
    </source>
</evidence>
<name>A0A147JZX7_HADYE</name>
<dbReference type="PANTHER" id="PTHR43585:SF2">
    <property type="entry name" value="ATP-GRASP ENZYME FSQD"/>
    <property type="match status" value="1"/>
</dbReference>
<comment type="caution">
    <text evidence="6">The sequence shown here is derived from an EMBL/GenBank/DDBJ whole genome shotgun (WGS) entry which is preliminary data.</text>
</comment>
<dbReference type="Gene3D" id="3.30.1490.20">
    <property type="entry name" value="ATP-grasp fold, A domain"/>
    <property type="match status" value="1"/>
</dbReference>
<dbReference type="InterPro" id="IPR011761">
    <property type="entry name" value="ATP-grasp"/>
</dbReference>
<dbReference type="AlphaFoldDB" id="A0A147JZX7"/>
<dbReference type="InterPro" id="IPR052032">
    <property type="entry name" value="ATP-dep_AA_Ligase"/>
</dbReference>
<dbReference type="GO" id="GO:0046872">
    <property type="term" value="F:metal ion binding"/>
    <property type="evidence" value="ECO:0007669"/>
    <property type="project" value="InterPro"/>
</dbReference>
<evidence type="ECO:0000256" key="2">
    <source>
        <dbReference type="ARBA" id="ARBA00022741"/>
    </source>
</evidence>
<dbReference type="Pfam" id="PF15632">
    <property type="entry name" value="ATPgrasp_Ter"/>
    <property type="match status" value="1"/>
</dbReference>
<dbReference type="InterPro" id="IPR013815">
    <property type="entry name" value="ATP_grasp_subdomain_1"/>
</dbReference>
<keyword evidence="1" id="KW-0436">Ligase</keyword>
<dbReference type="PROSITE" id="PS50975">
    <property type="entry name" value="ATP_GRASP"/>
    <property type="match status" value="1"/>
</dbReference>
<feature type="domain" description="ATP-grasp" evidence="5">
    <location>
        <begin position="125"/>
        <end position="325"/>
    </location>
</feature>
<dbReference type="InterPro" id="IPR005479">
    <property type="entry name" value="CPAse_ATP-bd"/>
</dbReference>
<gene>
    <name evidence="6" type="ORF">APZ16_03710</name>
</gene>
<organism evidence="6 7">
    <name type="scientific">Hadarchaeum yellowstonense</name>
    <dbReference type="NCBI Taxonomy" id="1776334"/>
    <lineage>
        <taxon>Archaea</taxon>
        <taxon>Methanobacteriati</taxon>
        <taxon>Candidatus Hadarchaeota</taxon>
        <taxon>Candidatus Hadarchaeia</taxon>
        <taxon>Candidatus Hadarchaeales</taxon>
        <taxon>Candidatus Hadarchaeaceae</taxon>
        <taxon>Candidatus Hadarchaeum</taxon>
    </lineage>
</organism>
<dbReference type="STRING" id="1776334.APZ16_03710"/>
<proteinExistence type="predicted"/>
<dbReference type="Gene3D" id="3.40.50.20">
    <property type="match status" value="1"/>
</dbReference>
<protein>
    <recommendedName>
        <fullName evidence="5">ATP-grasp domain-containing protein</fullName>
    </recommendedName>
</protein>
<dbReference type="Proteomes" id="UP000074294">
    <property type="component" value="Unassembled WGS sequence"/>
</dbReference>
<dbReference type="Pfam" id="PF21360">
    <property type="entry name" value="PylC-like_N"/>
    <property type="match status" value="1"/>
</dbReference>
<evidence type="ECO:0000313" key="6">
    <source>
        <dbReference type="EMBL" id="KUO42149.1"/>
    </source>
</evidence>
<dbReference type="GO" id="GO:0005524">
    <property type="term" value="F:ATP binding"/>
    <property type="evidence" value="ECO:0007669"/>
    <property type="project" value="UniProtKB-UniRule"/>
</dbReference>
<dbReference type="PANTHER" id="PTHR43585">
    <property type="entry name" value="FUMIPYRROLE BIOSYNTHESIS PROTEIN C"/>
    <property type="match status" value="1"/>
</dbReference>
<evidence type="ECO:0000313" key="7">
    <source>
        <dbReference type="Proteomes" id="UP000074294"/>
    </source>
</evidence>
<dbReference type="SUPFAM" id="SSF56059">
    <property type="entry name" value="Glutathione synthetase ATP-binding domain-like"/>
    <property type="match status" value="1"/>
</dbReference>
<dbReference type="EMBL" id="LQMQ01000010">
    <property type="protein sequence ID" value="KUO42149.1"/>
    <property type="molecule type" value="Genomic_DNA"/>
</dbReference>
<dbReference type="PROSITE" id="PS00867">
    <property type="entry name" value="CPSASE_2"/>
    <property type="match status" value="1"/>
</dbReference>
<dbReference type="InterPro" id="IPR048764">
    <property type="entry name" value="PylC_N"/>
</dbReference>
<evidence type="ECO:0000259" key="5">
    <source>
        <dbReference type="PROSITE" id="PS50975"/>
    </source>
</evidence>
<dbReference type="Gene3D" id="3.30.470.20">
    <property type="entry name" value="ATP-grasp fold, B domain"/>
    <property type="match status" value="1"/>
</dbReference>
<evidence type="ECO:0000256" key="3">
    <source>
        <dbReference type="ARBA" id="ARBA00022840"/>
    </source>
</evidence>
<reference evidence="6 7" key="1">
    <citation type="journal article" date="2016" name="Nat. Microbiol.">
        <title>Genomic inference of the metabolism of cosmopolitan subsurface Archaea, Hadesarchaea.</title>
        <authorList>
            <person name="Baker B.J."/>
            <person name="Saw J.H."/>
            <person name="Lind A.E."/>
            <person name="Lazar C.S."/>
            <person name="Hinrichs K.-U."/>
            <person name="Teske A.P."/>
            <person name="Ettema T.J."/>
        </authorList>
    </citation>
    <scope>NUCLEOTIDE SEQUENCE [LARGE SCALE GENOMIC DNA]</scope>
</reference>